<evidence type="ECO:0000313" key="1">
    <source>
        <dbReference type="EMBL" id="THF50345.1"/>
    </source>
</evidence>
<dbReference type="InterPro" id="IPR024524">
    <property type="entry name" value="DUF3800"/>
</dbReference>
<dbReference type="RefSeq" id="WP_146933919.1">
    <property type="nucleotide sequence ID" value="NZ_SSOA01000004.1"/>
</dbReference>
<organism evidence="1 2">
    <name type="scientific">Allorhizobium terrae</name>
    <dbReference type="NCBI Taxonomy" id="1848972"/>
    <lineage>
        <taxon>Bacteria</taxon>
        <taxon>Pseudomonadati</taxon>
        <taxon>Pseudomonadota</taxon>
        <taxon>Alphaproteobacteria</taxon>
        <taxon>Hyphomicrobiales</taxon>
        <taxon>Rhizobiaceae</taxon>
        <taxon>Rhizobium/Agrobacterium group</taxon>
        <taxon>Allorhizobium</taxon>
    </lineage>
</organism>
<proteinExistence type="predicted"/>
<dbReference type="AlphaFoldDB" id="A0A4S3ZWV3"/>
<dbReference type="Pfam" id="PF12686">
    <property type="entry name" value="DUF3800"/>
    <property type="match status" value="1"/>
</dbReference>
<evidence type="ECO:0000313" key="2">
    <source>
        <dbReference type="Proteomes" id="UP000310754"/>
    </source>
</evidence>
<keyword evidence="2" id="KW-1185">Reference proteome</keyword>
<name>A0A4S3ZWV3_9HYPH</name>
<dbReference type="Proteomes" id="UP000310754">
    <property type="component" value="Unassembled WGS sequence"/>
</dbReference>
<protein>
    <submittedName>
        <fullName evidence="1">DUF3800 domain-containing protein</fullName>
    </submittedName>
</protein>
<sequence length="248" mass="29511">MLDGEYIFYGDESGDHSLVNVDRDFPVFVLSICGFKINDYCKRIVPKFQSLKFRYFGHDMIILHEREIRKQEGSFSKLTDMVFREKFLLDLTDVIRTSKFKIFSVVIDKQKLKYDLFPDNPYAIALKHSLEEIYRFLKIRKIHDRRYYFVFEKRGLKEDKDLELEFRRIVSGENIYRELFAGFNIVFADKKSNSTGMQISDLTARPIGLRYFRSSQSNRSYDVINEKIYRCKNTRRFHRGVFPGGSTS</sequence>
<gene>
    <name evidence="1" type="ORF">E6C51_11485</name>
</gene>
<comment type="caution">
    <text evidence="1">The sequence shown here is derived from an EMBL/GenBank/DDBJ whole genome shotgun (WGS) entry which is preliminary data.</text>
</comment>
<accession>A0A4S3ZWV3</accession>
<dbReference type="EMBL" id="SSOA01000004">
    <property type="protein sequence ID" value="THF50345.1"/>
    <property type="molecule type" value="Genomic_DNA"/>
</dbReference>
<reference evidence="1 2" key="1">
    <citation type="submission" date="2019-04" db="EMBL/GenBank/DDBJ databases">
        <title>Rhizobium terrae sp. nov., isolated from a paddy soil.</title>
        <authorList>
            <person name="Lin S.-Y."/>
            <person name="Hameed A."/>
            <person name="Huang H.-I."/>
            <person name="Young C.-C."/>
        </authorList>
    </citation>
    <scope>NUCLEOTIDE SEQUENCE [LARGE SCALE GENOMIC DNA]</scope>
    <source>
        <strain evidence="1 2">CC-HIH110</strain>
    </source>
</reference>